<evidence type="ECO:0000256" key="2">
    <source>
        <dbReference type="ARBA" id="ARBA00004496"/>
    </source>
</evidence>
<evidence type="ECO:0000313" key="15">
    <source>
        <dbReference type="Proteomes" id="UP000188298"/>
    </source>
</evidence>
<keyword evidence="4" id="KW-0963">Cytoplasm</keyword>
<dbReference type="Gene3D" id="2.40.10.330">
    <property type="match status" value="1"/>
</dbReference>
<dbReference type="Proteomes" id="UP000188298">
    <property type="component" value="Chromosome"/>
</dbReference>
<dbReference type="PANTHER" id="PTHR47861:SF3">
    <property type="entry name" value="FKBP-TYPE PEPTIDYL-PROLYL CIS-TRANS ISOMERASE SLYD"/>
    <property type="match status" value="1"/>
</dbReference>
<feature type="domain" description="PPIase FKBP-type" evidence="11">
    <location>
        <begin position="5"/>
        <end position="69"/>
    </location>
</feature>
<comment type="catalytic activity">
    <reaction evidence="1 9 10">
        <text>[protein]-peptidylproline (omega=180) = [protein]-peptidylproline (omega=0)</text>
        <dbReference type="Rhea" id="RHEA:16237"/>
        <dbReference type="Rhea" id="RHEA-COMP:10747"/>
        <dbReference type="Rhea" id="RHEA-COMP:10748"/>
        <dbReference type="ChEBI" id="CHEBI:83833"/>
        <dbReference type="ChEBI" id="CHEBI:83834"/>
        <dbReference type="EC" id="5.2.1.8"/>
    </reaction>
</comment>
<reference evidence="12 15" key="2">
    <citation type="submission" date="2017-02" db="EMBL/GenBank/DDBJ databases">
        <title>Whole genome sequencing of Helicobacter bilis strain AAQJH.</title>
        <authorList>
            <person name="Conlan S."/>
            <person name="Thomas P.J."/>
            <person name="Mullikin J."/>
            <person name="Palmore T.N."/>
            <person name="Frank K.M."/>
            <person name="Segre J.A."/>
        </authorList>
    </citation>
    <scope>NUCLEOTIDE SEQUENCE [LARGE SCALE GENOMIC DNA]</scope>
    <source>
        <strain evidence="12 15">AAQJH</strain>
    </source>
</reference>
<evidence type="ECO:0000259" key="11">
    <source>
        <dbReference type="PROSITE" id="PS50059"/>
    </source>
</evidence>
<proteinExistence type="inferred from homology"/>
<dbReference type="GO" id="GO:0003755">
    <property type="term" value="F:peptidyl-prolyl cis-trans isomerase activity"/>
    <property type="evidence" value="ECO:0007669"/>
    <property type="project" value="UniProtKB-UniRule"/>
</dbReference>
<dbReference type="InterPro" id="IPR048261">
    <property type="entry name" value="SlpA/SlyD-like_ins_sf"/>
</dbReference>
<evidence type="ECO:0000256" key="10">
    <source>
        <dbReference type="RuleBase" id="RU003915"/>
    </source>
</evidence>
<name>A0A099UZD6_9HELI</name>
<evidence type="ECO:0000256" key="5">
    <source>
        <dbReference type="ARBA" id="ARBA00023110"/>
    </source>
</evidence>
<evidence type="ECO:0000313" key="13">
    <source>
        <dbReference type="EMBL" id="TLE09391.1"/>
    </source>
</evidence>
<evidence type="ECO:0000313" key="12">
    <source>
        <dbReference type="EMBL" id="AQQ59011.1"/>
    </source>
</evidence>
<dbReference type="Pfam" id="PF00254">
    <property type="entry name" value="FKBP_C"/>
    <property type="match status" value="1"/>
</dbReference>
<evidence type="ECO:0000256" key="8">
    <source>
        <dbReference type="ARBA" id="ARBA00037071"/>
    </source>
</evidence>
<sequence length="182" mass="19261">MIENNNVVSINYEVLDSQTKQTIDSSKDNKPLEFIVGQSQVIEGLEQHIKNAKVGDKLEFSVEPELAYGVRNPELMQEVGREQFGDIELEKGMTLFGQAENGMPVQVIVADFNDTSVLIDYNHPLAGKTLDFRVEVLNVREATDDEIIASMGGGCGCSSGGGHGHGGGGCCGGGGGGCGCSH</sequence>
<dbReference type="GO" id="GO:0042026">
    <property type="term" value="P:protein refolding"/>
    <property type="evidence" value="ECO:0007669"/>
    <property type="project" value="UniProtKB-ARBA"/>
</dbReference>
<organism evidence="13 14">
    <name type="scientific">Helicobacter bilis</name>
    <dbReference type="NCBI Taxonomy" id="37372"/>
    <lineage>
        <taxon>Bacteria</taxon>
        <taxon>Pseudomonadati</taxon>
        <taxon>Campylobacterota</taxon>
        <taxon>Epsilonproteobacteria</taxon>
        <taxon>Campylobacterales</taxon>
        <taxon>Helicobacteraceae</taxon>
        <taxon>Helicobacter</taxon>
    </lineage>
</organism>
<comment type="similarity">
    <text evidence="3 10">Belongs to the FKBP-type PPIase family.</text>
</comment>
<evidence type="ECO:0000256" key="6">
    <source>
        <dbReference type="ARBA" id="ARBA00023186"/>
    </source>
</evidence>
<evidence type="ECO:0000313" key="14">
    <source>
        <dbReference type="Proteomes" id="UP000029857"/>
    </source>
</evidence>
<keyword evidence="5 9" id="KW-0697">Rotamase</keyword>
<reference evidence="13" key="3">
    <citation type="submission" date="2018-04" db="EMBL/GenBank/DDBJ databases">
        <authorList>
            <person name="Sheh A."/>
            <person name="Shen Z."/>
            <person name="Mannion A.J."/>
            <person name="Fox J.G."/>
        </authorList>
    </citation>
    <scope>NUCLEOTIDE SEQUENCE</scope>
    <source>
        <strain evidence="13">ATCC 49320</strain>
    </source>
</reference>
<dbReference type="RefSeq" id="WP_034564942.1">
    <property type="nucleotide sequence ID" value="NZ_CAMCCI010000110.1"/>
</dbReference>
<dbReference type="PROSITE" id="PS50059">
    <property type="entry name" value="FKBP_PPIASE"/>
    <property type="match status" value="1"/>
</dbReference>
<dbReference type="EC" id="5.2.1.8" evidence="10"/>
<dbReference type="InterPro" id="IPR001179">
    <property type="entry name" value="PPIase_FKBP_dom"/>
</dbReference>
<dbReference type="GO" id="GO:0005737">
    <property type="term" value="C:cytoplasm"/>
    <property type="evidence" value="ECO:0007669"/>
    <property type="project" value="UniProtKB-SubCell"/>
</dbReference>
<dbReference type="AlphaFoldDB" id="A0A099UZD6"/>
<keyword evidence="7 9" id="KW-0413">Isomerase</keyword>
<keyword evidence="6" id="KW-0143">Chaperone</keyword>
<evidence type="ECO:0000256" key="9">
    <source>
        <dbReference type="PROSITE-ProRule" id="PRU00277"/>
    </source>
</evidence>
<dbReference type="Gene3D" id="3.10.50.40">
    <property type="match status" value="1"/>
</dbReference>
<comment type="function">
    <text evidence="8">Also involved in hydrogenase metallocenter assembly, probably by participating in the nickel insertion step. This function in hydrogenase biosynthesis requires chaperone activity and the presence of the metal-binding domain, but not PPIase activity.</text>
</comment>
<evidence type="ECO:0000256" key="4">
    <source>
        <dbReference type="ARBA" id="ARBA00022490"/>
    </source>
</evidence>
<dbReference type="PANTHER" id="PTHR47861">
    <property type="entry name" value="FKBP-TYPE PEPTIDYL-PROLYL CIS-TRANS ISOMERASE SLYD"/>
    <property type="match status" value="1"/>
</dbReference>
<dbReference type="InterPro" id="IPR046357">
    <property type="entry name" value="PPIase_dom_sf"/>
</dbReference>
<dbReference type="EMBL" id="CP019645">
    <property type="protein sequence ID" value="AQQ59011.1"/>
    <property type="molecule type" value="Genomic_DNA"/>
</dbReference>
<dbReference type="KEGG" id="hbl:XJ32_01595"/>
<gene>
    <name evidence="13" type="ORF">LS79_008045</name>
    <name evidence="12" type="ORF">XJ32_01595</name>
</gene>
<protein>
    <recommendedName>
        <fullName evidence="10">Peptidyl-prolyl cis-trans isomerase</fullName>
        <ecNumber evidence="10">5.2.1.8</ecNumber>
    </recommendedName>
</protein>
<accession>A0A099UZD6</accession>
<dbReference type="EMBL" id="JRPJ02000031">
    <property type="protein sequence ID" value="TLE09391.1"/>
    <property type="molecule type" value="Genomic_DNA"/>
</dbReference>
<dbReference type="Proteomes" id="UP000029857">
    <property type="component" value="Unassembled WGS sequence"/>
</dbReference>
<reference evidence="13 14" key="1">
    <citation type="journal article" date="2014" name="Genome Announc.">
        <title>Draft genome sequences of eight enterohepatic helicobacter species isolated from both laboratory and wild rodents.</title>
        <authorList>
            <person name="Sheh A."/>
            <person name="Shen Z."/>
            <person name="Fox J.G."/>
        </authorList>
    </citation>
    <scope>NUCLEOTIDE SEQUENCE [LARGE SCALE GENOMIC DNA]</scope>
    <source>
        <strain evidence="13 14">ATCC 49320</strain>
    </source>
</reference>
<evidence type="ECO:0000256" key="7">
    <source>
        <dbReference type="ARBA" id="ARBA00023235"/>
    </source>
</evidence>
<dbReference type="SUPFAM" id="SSF54534">
    <property type="entry name" value="FKBP-like"/>
    <property type="match status" value="1"/>
</dbReference>
<evidence type="ECO:0000256" key="3">
    <source>
        <dbReference type="ARBA" id="ARBA00006577"/>
    </source>
</evidence>
<comment type="subcellular location">
    <subcellularLocation>
        <location evidence="2">Cytoplasm</location>
    </subcellularLocation>
</comment>
<evidence type="ECO:0000256" key="1">
    <source>
        <dbReference type="ARBA" id="ARBA00000971"/>
    </source>
</evidence>